<dbReference type="PROSITE" id="PS01311">
    <property type="entry name" value="LGT"/>
    <property type="match status" value="1"/>
</dbReference>
<feature type="transmembrane region" description="Helical" evidence="7">
    <location>
        <begin position="251"/>
        <end position="269"/>
    </location>
</feature>
<keyword evidence="4 7" id="KW-0812">Transmembrane</keyword>
<keyword evidence="6 7" id="KW-0472">Membrane</keyword>
<comment type="catalytic activity">
    <reaction evidence="7">
        <text>L-cysteinyl-[prolipoprotein] + a 1,2-diacyl-sn-glycero-3-phospho-(1'-sn-glycerol) = an S-1,2-diacyl-sn-glyceryl-L-cysteinyl-[prolipoprotein] + sn-glycerol 1-phosphate + H(+)</text>
        <dbReference type="Rhea" id="RHEA:56712"/>
        <dbReference type="Rhea" id="RHEA-COMP:14679"/>
        <dbReference type="Rhea" id="RHEA-COMP:14680"/>
        <dbReference type="ChEBI" id="CHEBI:15378"/>
        <dbReference type="ChEBI" id="CHEBI:29950"/>
        <dbReference type="ChEBI" id="CHEBI:57685"/>
        <dbReference type="ChEBI" id="CHEBI:64716"/>
        <dbReference type="ChEBI" id="CHEBI:140658"/>
        <dbReference type="EC" id="2.5.1.145"/>
    </reaction>
</comment>
<dbReference type="HAMAP" id="MF_01147">
    <property type="entry name" value="Lgt"/>
    <property type="match status" value="1"/>
</dbReference>
<keyword evidence="2 7" id="KW-1003">Cell membrane</keyword>
<dbReference type="RefSeq" id="WP_256304649.1">
    <property type="nucleotide sequence ID" value="NZ_JANFYS010000033.1"/>
</dbReference>
<evidence type="ECO:0000256" key="1">
    <source>
        <dbReference type="ARBA" id="ARBA00007150"/>
    </source>
</evidence>
<protein>
    <recommendedName>
        <fullName evidence="7">Phosphatidylglycerol--prolipoprotein diacylglyceryl transferase</fullName>
        <ecNumber evidence="7">2.5.1.145</ecNumber>
    </recommendedName>
</protein>
<comment type="caution">
    <text evidence="8">The sequence shown here is derived from an EMBL/GenBank/DDBJ whole genome shotgun (WGS) entry which is preliminary data.</text>
</comment>
<dbReference type="PANTHER" id="PTHR30589">
    <property type="entry name" value="PROLIPOPROTEIN DIACYLGLYCERYL TRANSFERASE"/>
    <property type="match status" value="1"/>
</dbReference>
<evidence type="ECO:0000313" key="8">
    <source>
        <dbReference type="EMBL" id="MCQ4771492.1"/>
    </source>
</evidence>
<dbReference type="PANTHER" id="PTHR30589:SF0">
    <property type="entry name" value="PHOSPHATIDYLGLYCEROL--PROLIPOPROTEIN DIACYLGLYCERYL TRANSFERASE"/>
    <property type="match status" value="1"/>
</dbReference>
<dbReference type="AlphaFoldDB" id="A0AAW5JQP2"/>
<dbReference type="EMBL" id="JANFYS010000033">
    <property type="protein sequence ID" value="MCQ4771492.1"/>
    <property type="molecule type" value="Genomic_DNA"/>
</dbReference>
<evidence type="ECO:0000313" key="9">
    <source>
        <dbReference type="Proteomes" id="UP001204562"/>
    </source>
</evidence>
<comment type="subcellular location">
    <subcellularLocation>
        <location evidence="7">Cell membrane</location>
        <topology evidence="7">Multi-pass membrane protein</topology>
    </subcellularLocation>
</comment>
<gene>
    <name evidence="7 8" type="primary">lgt</name>
    <name evidence="8" type="ORF">NE579_13680</name>
</gene>
<evidence type="ECO:0000256" key="2">
    <source>
        <dbReference type="ARBA" id="ARBA00022475"/>
    </source>
</evidence>
<organism evidence="8 9">
    <name type="scientific">Intestinimonas massiliensis</name>
    <name type="common">ex Afouda et al. 2020</name>
    <dbReference type="NCBI Taxonomy" id="1673721"/>
    <lineage>
        <taxon>Bacteria</taxon>
        <taxon>Bacillati</taxon>
        <taxon>Bacillota</taxon>
        <taxon>Clostridia</taxon>
        <taxon>Eubacteriales</taxon>
        <taxon>Intestinimonas</taxon>
    </lineage>
</organism>
<feature type="transmembrane region" description="Helical" evidence="7">
    <location>
        <begin position="106"/>
        <end position="123"/>
    </location>
</feature>
<evidence type="ECO:0000256" key="6">
    <source>
        <dbReference type="ARBA" id="ARBA00023136"/>
    </source>
</evidence>
<dbReference type="GO" id="GO:0008961">
    <property type="term" value="F:phosphatidylglycerol-prolipoprotein diacylglyceryl transferase activity"/>
    <property type="evidence" value="ECO:0007669"/>
    <property type="project" value="UniProtKB-UniRule"/>
</dbReference>
<sequence>MRTVAFPGLGLEFHLDRVAFRLGDFAVYWYGIIIAVGFLLAVVYCYHKTPKLGIRQDDVIDMLFFAVPLSIIGARLYYIVFYLDLFRKEDGSLSLYKMMDIRDGGLAIYGAVIVAFFTLLIFCRVRRINFLAFADVGVFGLLIGQCIGRWGNFMNVEAFGGPTELPWRMGIDVYMDGVWQYMEVHPTFFYESMWNLAGFLLLVLISRKFRRFDGQLMLTYFAWYGFGRGIIEGLRTDSLYFFHTGIRVSQVFGFATAVVAVALLVYHLAVKKHTPEELYVNRLRAAETDREASAPQAAEDKQEDV</sequence>
<name>A0AAW5JQP2_9FIRM</name>
<keyword evidence="5 7" id="KW-1133">Transmembrane helix</keyword>
<comment type="function">
    <text evidence="7">Catalyzes the transfer of the diacylglyceryl group from phosphatidylglycerol to the sulfhydryl group of the N-terminal cysteine of a prolipoprotein, the first step in the formation of mature lipoproteins.</text>
</comment>
<dbReference type="Pfam" id="PF01790">
    <property type="entry name" value="LGT"/>
    <property type="match status" value="1"/>
</dbReference>
<feature type="transmembrane region" description="Helical" evidence="7">
    <location>
        <begin position="27"/>
        <end position="47"/>
    </location>
</feature>
<dbReference type="GO" id="GO:0005886">
    <property type="term" value="C:plasma membrane"/>
    <property type="evidence" value="ECO:0007669"/>
    <property type="project" value="UniProtKB-SubCell"/>
</dbReference>
<evidence type="ECO:0000256" key="5">
    <source>
        <dbReference type="ARBA" id="ARBA00022989"/>
    </source>
</evidence>
<feature type="transmembrane region" description="Helical" evidence="7">
    <location>
        <begin position="188"/>
        <end position="205"/>
    </location>
</feature>
<dbReference type="NCBIfam" id="TIGR00544">
    <property type="entry name" value="lgt"/>
    <property type="match status" value="1"/>
</dbReference>
<feature type="transmembrane region" description="Helical" evidence="7">
    <location>
        <begin position="130"/>
        <end position="150"/>
    </location>
</feature>
<evidence type="ECO:0000256" key="7">
    <source>
        <dbReference type="HAMAP-Rule" id="MF_01147"/>
    </source>
</evidence>
<dbReference type="GO" id="GO:0042158">
    <property type="term" value="P:lipoprotein biosynthetic process"/>
    <property type="evidence" value="ECO:0007669"/>
    <property type="project" value="UniProtKB-UniRule"/>
</dbReference>
<dbReference type="InterPro" id="IPR001640">
    <property type="entry name" value="Lgt"/>
</dbReference>
<evidence type="ECO:0000256" key="4">
    <source>
        <dbReference type="ARBA" id="ARBA00022692"/>
    </source>
</evidence>
<proteinExistence type="inferred from homology"/>
<feature type="transmembrane region" description="Helical" evidence="7">
    <location>
        <begin position="59"/>
        <end position="86"/>
    </location>
</feature>
<evidence type="ECO:0000256" key="3">
    <source>
        <dbReference type="ARBA" id="ARBA00022679"/>
    </source>
</evidence>
<comment type="pathway">
    <text evidence="7">Protein modification; lipoprotein biosynthesis (diacylglyceryl transfer).</text>
</comment>
<comment type="similarity">
    <text evidence="1 7">Belongs to the Lgt family.</text>
</comment>
<feature type="binding site" evidence="7">
    <location>
        <position position="149"/>
    </location>
    <ligand>
        <name>a 1,2-diacyl-sn-glycero-3-phospho-(1'-sn-glycerol)</name>
        <dbReference type="ChEBI" id="CHEBI:64716"/>
    </ligand>
</feature>
<dbReference type="EC" id="2.5.1.145" evidence="7"/>
<reference evidence="8" key="1">
    <citation type="submission" date="2022-06" db="EMBL/GenBank/DDBJ databases">
        <title>Isolation of gut microbiota from human fecal samples.</title>
        <authorList>
            <person name="Pamer E.G."/>
            <person name="Barat B."/>
            <person name="Waligurski E."/>
            <person name="Medina S."/>
            <person name="Paddock L."/>
            <person name="Mostad J."/>
        </authorList>
    </citation>
    <scope>NUCLEOTIDE SEQUENCE</scope>
    <source>
        <strain evidence="8">DFI.9.91</strain>
    </source>
</reference>
<accession>A0AAW5JQP2</accession>
<dbReference type="Proteomes" id="UP001204562">
    <property type="component" value="Unassembled WGS sequence"/>
</dbReference>
<keyword evidence="3 7" id="KW-0808">Transferase</keyword>